<sequence>MAALVVHVAAWYSAMKGSFTDAEALYYRLLYTNSKGSGKNSRSTLLDLSY</sequence>
<dbReference type="AlphaFoldDB" id="A0A5B7JAK7"/>
<evidence type="ECO:0000313" key="1">
    <source>
        <dbReference type="EMBL" id="MPC94911.1"/>
    </source>
</evidence>
<gene>
    <name evidence="1" type="ORF">E2C01_090102</name>
</gene>
<proteinExistence type="predicted"/>
<evidence type="ECO:0000313" key="2">
    <source>
        <dbReference type="Proteomes" id="UP000324222"/>
    </source>
</evidence>
<organism evidence="1 2">
    <name type="scientific">Portunus trituberculatus</name>
    <name type="common">Swimming crab</name>
    <name type="synonym">Neptunus trituberculatus</name>
    <dbReference type="NCBI Taxonomy" id="210409"/>
    <lineage>
        <taxon>Eukaryota</taxon>
        <taxon>Metazoa</taxon>
        <taxon>Ecdysozoa</taxon>
        <taxon>Arthropoda</taxon>
        <taxon>Crustacea</taxon>
        <taxon>Multicrustacea</taxon>
        <taxon>Malacostraca</taxon>
        <taxon>Eumalacostraca</taxon>
        <taxon>Eucarida</taxon>
        <taxon>Decapoda</taxon>
        <taxon>Pleocyemata</taxon>
        <taxon>Brachyura</taxon>
        <taxon>Eubrachyura</taxon>
        <taxon>Portunoidea</taxon>
        <taxon>Portunidae</taxon>
        <taxon>Portuninae</taxon>
        <taxon>Portunus</taxon>
    </lineage>
</organism>
<reference evidence="1 2" key="1">
    <citation type="submission" date="2019-05" db="EMBL/GenBank/DDBJ databases">
        <title>Another draft genome of Portunus trituberculatus and its Hox gene families provides insights of decapod evolution.</title>
        <authorList>
            <person name="Jeong J.-H."/>
            <person name="Song I."/>
            <person name="Kim S."/>
            <person name="Choi T."/>
            <person name="Kim D."/>
            <person name="Ryu S."/>
            <person name="Kim W."/>
        </authorList>
    </citation>
    <scope>NUCLEOTIDE SEQUENCE [LARGE SCALE GENOMIC DNA]</scope>
    <source>
        <tissue evidence="1">Muscle</tissue>
    </source>
</reference>
<dbReference type="Proteomes" id="UP000324222">
    <property type="component" value="Unassembled WGS sequence"/>
</dbReference>
<protein>
    <submittedName>
        <fullName evidence="1">Uncharacterized protein</fullName>
    </submittedName>
</protein>
<comment type="caution">
    <text evidence="1">The sequence shown here is derived from an EMBL/GenBank/DDBJ whole genome shotgun (WGS) entry which is preliminary data.</text>
</comment>
<name>A0A5B7JAK7_PORTR</name>
<keyword evidence="2" id="KW-1185">Reference proteome</keyword>
<accession>A0A5B7JAK7</accession>
<dbReference type="EMBL" id="VSRR010100258">
    <property type="protein sequence ID" value="MPC94911.1"/>
    <property type="molecule type" value="Genomic_DNA"/>
</dbReference>